<dbReference type="RefSeq" id="WP_133063127.1">
    <property type="nucleotide sequence ID" value="NZ_VFPJ01000001.1"/>
</dbReference>
<evidence type="ECO:0000313" key="2">
    <source>
        <dbReference type="Proteomes" id="UP000320773"/>
    </source>
</evidence>
<comment type="caution">
    <text evidence="1">The sequence shown here is derived from an EMBL/GenBank/DDBJ whole genome shotgun (WGS) entry which is preliminary data.</text>
</comment>
<dbReference type="AlphaFoldDB" id="A0A543G528"/>
<protein>
    <submittedName>
        <fullName evidence="1">Uncharacterized protein</fullName>
    </submittedName>
</protein>
<sequence>MMKIREIETHFEENFPKKSLAILSLDEKNEITLVKTEKLSFDFDSVVKKNDKIIKTADTLFFKNNKIIFVEFKSGKIGNLDFRLKSTESIISFYNYIFKNNFQEPLTIPNAIFEIYFVYNKRASSATLNTFSQIERELKLEYKHLYSKFKMLDNEQFTKLFRI</sequence>
<organism evidence="1 2">
    <name type="scientific">Flavobacterium branchiophilum</name>
    <dbReference type="NCBI Taxonomy" id="55197"/>
    <lineage>
        <taxon>Bacteria</taxon>
        <taxon>Pseudomonadati</taxon>
        <taxon>Bacteroidota</taxon>
        <taxon>Flavobacteriia</taxon>
        <taxon>Flavobacteriales</taxon>
        <taxon>Flavobacteriaceae</taxon>
        <taxon>Flavobacterium</taxon>
    </lineage>
</organism>
<dbReference type="Proteomes" id="UP000320773">
    <property type="component" value="Unassembled WGS sequence"/>
</dbReference>
<reference evidence="1 2" key="1">
    <citation type="submission" date="2019-06" db="EMBL/GenBank/DDBJ databases">
        <title>Genomic Encyclopedia of Archaeal and Bacterial Type Strains, Phase II (KMG-II): from individual species to whole genera.</title>
        <authorList>
            <person name="Goeker M."/>
        </authorList>
    </citation>
    <scope>NUCLEOTIDE SEQUENCE [LARGE SCALE GENOMIC DNA]</scope>
    <source>
        <strain evidence="1 2">DSM 24789</strain>
    </source>
</reference>
<accession>A0A543G528</accession>
<evidence type="ECO:0000313" key="1">
    <source>
        <dbReference type="EMBL" id="TQM41183.1"/>
    </source>
</evidence>
<gene>
    <name evidence="1" type="ORF">BC670_2125</name>
</gene>
<name>A0A543G528_9FLAO</name>
<dbReference type="EMBL" id="VFPJ01000001">
    <property type="protein sequence ID" value="TQM41183.1"/>
    <property type="molecule type" value="Genomic_DNA"/>
</dbReference>
<proteinExistence type="predicted"/>